<accession>A0ABN8LFF0</accession>
<feature type="region of interest" description="Disordered" evidence="3">
    <location>
        <begin position="399"/>
        <end position="450"/>
    </location>
</feature>
<dbReference type="InterPro" id="IPR016024">
    <property type="entry name" value="ARM-type_fold"/>
</dbReference>
<keyword evidence="6" id="KW-1185">Reference proteome</keyword>
<gene>
    <name evidence="5" type="ORF">PEVE_00021665</name>
</gene>
<dbReference type="SUPFAM" id="SSF52540">
    <property type="entry name" value="P-loop containing nucleoside triphosphate hydrolases"/>
    <property type="match status" value="1"/>
</dbReference>
<dbReference type="InterPro" id="IPR027417">
    <property type="entry name" value="P-loop_NTPase"/>
</dbReference>
<sequence>MTLFSIFQELRRPGPTTAEKREVHAKNPKHMMRKKYLQRHLWFTCCLLTIGTLCCLIYNQRQSLSENVPLTFVATARTPSYHTTTYHRYTKTTSHSWENKETRGIEEIIYIDAENERELKRRLPNALVIGIRKGGTRAVLDFLSRHPSVKVCPQEVHFFDRRENYVLGLEWYREQMPPSLPNQITIEKTPAYFVTDDAPELIYNMSSSIKLLVVVRDPTVRAISDYAQLLEKSNGTLTPFEDYVTENSQHQILRKSTPLITTGIYVDHLKRWLQYFPLEQIHFINGEELVKNPVNEMQIVENFLNLKPFIDDDLFYYNETKGFLCLVPVTKKEKEGVHTGCLSESKGRPHPPVNEDVVTLLRDFYGPLNEEFYQVVGRSFDKVKDVVVHVVVVVVHYDDVDDNDDDGDDEEEEEEEEDEDIALIVYEQQTNSDDDDDDDQDDDDDDDDDS</sequence>
<dbReference type="InterPro" id="IPR037359">
    <property type="entry name" value="NST/OST"/>
</dbReference>
<dbReference type="Pfam" id="PF00685">
    <property type="entry name" value="Sulfotransfer_1"/>
    <property type="match status" value="1"/>
</dbReference>
<dbReference type="Gene3D" id="3.40.50.300">
    <property type="entry name" value="P-loop containing nucleotide triphosphate hydrolases"/>
    <property type="match status" value="1"/>
</dbReference>
<keyword evidence="1" id="KW-0808">Transferase</keyword>
<proteinExistence type="predicted"/>
<protein>
    <recommendedName>
        <fullName evidence="4">Sulfotransferase domain-containing protein</fullName>
    </recommendedName>
</protein>
<dbReference type="PANTHER" id="PTHR10605">
    <property type="entry name" value="HEPARAN SULFATE SULFOTRANSFERASE"/>
    <property type="match status" value="1"/>
</dbReference>
<dbReference type="InterPro" id="IPR000863">
    <property type="entry name" value="Sulfotransferase_dom"/>
</dbReference>
<feature type="compositionally biased region" description="Acidic residues" evidence="3">
    <location>
        <begin position="399"/>
        <end position="421"/>
    </location>
</feature>
<feature type="compositionally biased region" description="Acidic residues" evidence="3">
    <location>
        <begin position="432"/>
        <end position="450"/>
    </location>
</feature>
<evidence type="ECO:0000259" key="4">
    <source>
        <dbReference type="Pfam" id="PF00685"/>
    </source>
</evidence>
<reference evidence="5 6" key="1">
    <citation type="submission" date="2022-05" db="EMBL/GenBank/DDBJ databases">
        <authorList>
            <consortium name="Genoscope - CEA"/>
            <person name="William W."/>
        </authorList>
    </citation>
    <scope>NUCLEOTIDE SEQUENCE [LARGE SCALE GENOMIC DNA]</scope>
</reference>
<dbReference type="EMBL" id="CALNXI010000029">
    <property type="protein sequence ID" value="CAH3015820.1"/>
    <property type="molecule type" value="Genomic_DNA"/>
</dbReference>
<evidence type="ECO:0000256" key="1">
    <source>
        <dbReference type="ARBA" id="ARBA00022679"/>
    </source>
</evidence>
<comment type="caution">
    <text evidence="5">The sequence shown here is derived from an EMBL/GenBank/DDBJ whole genome shotgun (WGS) entry which is preliminary data.</text>
</comment>
<dbReference type="PANTHER" id="PTHR10605:SF72">
    <property type="entry name" value="HEPARAN SULFATE 3-O SULFOTRANSFERASE-B, ISOFORM A"/>
    <property type="match status" value="1"/>
</dbReference>
<evidence type="ECO:0000256" key="3">
    <source>
        <dbReference type="SAM" id="MobiDB-lite"/>
    </source>
</evidence>
<keyword evidence="2" id="KW-0325">Glycoprotein</keyword>
<evidence type="ECO:0000256" key="2">
    <source>
        <dbReference type="ARBA" id="ARBA00023180"/>
    </source>
</evidence>
<dbReference type="SUPFAM" id="SSF48371">
    <property type="entry name" value="ARM repeat"/>
    <property type="match status" value="1"/>
</dbReference>
<organism evidence="5 6">
    <name type="scientific">Porites evermanni</name>
    <dbReference type="NCBI Taxonomy" id="104178"/>
    <lineage>
        <taxon>Eukaryota</taxon>
        <taxon>Metazoa</taxon>
        <taxon>Cnidaria</taxon>
        <taxon>Anthozoa</taxon>
        <taxon>Hexacorallia</taxon>
        <taxon>Scleractinia</taxon>
        <taxon>Fungiina</taxon>
        <taxon>Poritidae</taxon>
        <taxon>Porites</taxon>
    </lineage>
</organism>
<name>A0ABN8LFF0_9CNID</name>
<evidence type="ECO:0000313" key="6">
    <source>
        <dbReference type="Proteomes" id="UP001159427"/>
    </source>
</evidence>
<evidence type="ECO:0000313" key="5">
    <source>
        <dbReference type="EMBL" id="CAH3015820.1"/>
    </source>
</evidence>
<dbReference type="Proteomes" id="UP001159427">
    <property type="component" value="Unassembled WGS sequence"/>
</dbReference>
<feature type="domain" description="Sulfotransferase" evidence="4">
    <location>
        <begin position="125"/>
        <end position="330"/>
    </location>
</feature>